<proteinExistence type="predicted"/>
<protein>
    <recommendedName>
        <fullName evidence="5">Secreted protein</fullName>
    </recommendedName>
</protein>
<evidence type="ECO:0000313" key="4">
    <source>
        <dbReference type="Proteomes" id="UP000308092"/>
    </source>
</evidence>
<organism evidence="3 4">
    <name type="scientific">Aspergillus tanneri</name>
    <dbReference type="NCBI Taxonomy" id="1220188"/>
    <lineage>
        <taxon>Eukaryota</taxon>
        <taxon>Fungi</taxon>
        <taxon>Dikarya</taxon>
        <taxon>Ascomycota</taxon>
        <taxon>Pezizomycotina</taxon>
        <taxon>Eurotiomycetes</taxon>
        <taxon>Eurotiomycetidae</taxon>
        <taxon>Eurotiales</taxon>
        <taxon>Aspergillaceae</taxon>
        <taxon>Aspergillus</taxon>
        <taxon>Aspergillus subgen. Circumdati</taxon>
    </lineage>
</organism>
<feature type="region of interest" description="Disordered" evidence="1">
    <location>
        <begin position="38"/>
        <end position="70"/>
    </location>
</feature>
<dbReference type="EMBL" id="SOSA01000631">
    <property type="protein sequence ID" value="THC89594.1"/>
    <property type="molecule type" value="Genomic_DNA"/>
</dbReference>
<keyword evidence="4" id="KW-1185">Reference proteome</keyword>
<sequence length="70" mass="7667">MHFFLAGWLLPACPRAIVGASGVLEVDLVFHRTKHMRTPSGSLLSLPSRMPSAPDTSTRKLVQPRPLLCT</sequence>
<evidence type="ECO:0000313" key="3">
    <source>
        <dbReference type="EMBL" id="THC89594.1"/>
    </source>
</evidence>
<evidence type="ECO:0008006" key="5">
    <source>
        <dbReference type="Google" id="ProtNLM"/>
    </source>
</evidence>
<name>A0A4V3UN28_9EURO</name>
<keyword evidence="2" id="KW-0732">Signal</keyword>
<accession>A0A4V3UN28</accession>
<dbReference type="VEuPathDB" id="FungiDB:EYZ11_010958"/>
<feature type="chain" id="PRO_5020676126" description="Secreted protein" evidence="2">
    <location>
        <begin position="20"/>
        <end position="70"/>
    </location>
</feature>
<dbReference type="AlphaFoldDB" id="A0A4V3UN28"/>
<reference evidence="3 4" key="1">
    <citation type="submission" date="2019-03" db="EMBL/GenBank/DDBJ databases">
        <title>The genome sequence of a newly discovered highly antifungal drug resistant Aspergillus species, Aspergillus tanneri NIH 1004.</title>
        <authorList>
            <person name="Mounaud S."/>
            <person name="Singh I."/>
            <person name="Joardar V."/>
            <person name="Pakala S."/>
            <person name="Pakala S."/>
            <person name="Venepally P."/>
            <person name="Hoover J."/>
            <person name="Nierman W."/>
            <person name="Chung J."/>
            <person name="Losada L."/>
        </authorList>
    </citation>
    <scope>NUCLEOTIDE SEQUENCE [LARGE SCALE GENOMIC DNA]</scope>
    <source>
        <strain evidence="3 4">NIH1004</strain>
    </source>
</reference>
<feature type="signal peptide" evidence="2">
    <location>
        <begin position="1"/>
        <end position="19"/>
    </location>
</feature>
<evidence type="ECO:0000256" key="2">
    <source>
        <dbReference type="SAM" id="SignalP"/>
    </source>
</evidence>
<evidence type="ECO:0000256" key="1">
    <source>
        <dbReference type="SAM" id="MobiDB-lite"/>
    </source>
</evidence>
<dbReference type="Proteomes" id="UP000308092">
    <property type="component" value="Unassembled WGS sequence"/>
</dbReference>
<gene>
    <name evidence="3" type="ORF">EYZ11_010958</name>
</gene>
<comment type="caution">
    <text evidence="3">The sequence shown here is derived from an EMBL/GenBank/DDBJ whole genome shotgun (WGS) entry which is preliminary data.</text>
</comment>